<proteinExistence type="predicted"/>
<reference evidence="2 3" key="1">
    <citation type="submission" date="2018-06" db="EMBL/GenBank/DDBJ databases">
        <title>Marinomonas sp. YLB-05 draft genome sequence.</title>
        <authorList>
            <person name="Yu L."/>
            <person name="Tang X."/>
        </authorList>
    </citation>
    <scope>NUCLEOTIDE SEQUENCE [LARGE SCALE GENOMIC DNA]</scope>
    <source>
        <strain evidence="2 3">YLB-05</strain>
    </source>
</reference>
<dbReference type="SUPFAM" id="SSF53756">
    <property type="entry name" value="UDP-Glycosyltransferase/glycogen phosphorylase"/>
    <property type="match status" value="1"/>
</dbReference>
<dbReference type="Proteomes" id="UP000254326">
    <property type="component" value="Unassembled WGS sequence"/>
</dbReference>
<dbReference type="AlphaFoldDB" id="A0A370U8J1"/>
<evidence type="ECO:0000313" key="2">
    <source>
        <dbReference type="EMBL" id="RDL44048.1"/>
    </source>
</evidence>
<protein>
    <recommendedName>
        <fullName evidence="4">Glycosyl transferase family 1 domain-containing protein</fullName>
    </recommendedName>
</protein>
<dbReference type="RefSeq" id="WP_115468086.1">
    <property type="nucleotide sequence ID" value="NZ_QKRA01000004.1"/>
</dbReference>
<dbReference type="Gene3D" id="3.40.50.2000">
    <property type="entry name" value="Glycogen Phosphorylase B"/>
    <property type="match status" value="1"/>
</dbReference>
<keyword evidence="3" id="KW-1185">Reference proteome</keyword>
<name>A0A370U8J1_9GAMM</name>
<dbReference type="OrthoDB" id="7061195at2"/>
<feature type="transmembrane region" description="Helical" evidence="1">
    <location>
        <begin position="69"/>
        <end position="87"/>
    </location>
</feature>
<gene>
    <name evidence="2" type="ORF">DN730_10450</name>
</gene>
<organism evidence="2 3">
    <name type="scientific">Marinomonas piezotolerans</name>
    <dbReference type="NCBI Taxonomy" id="2213058"/>
    <lineage>
        <taxon>Bacteria</taxon>
        <taxon>Pseudomonadati</taxon>
        <taxon>Pseudomonadota</taxon>
        <taxon>Gammaproteobacteria</taxon>
        <taxon>Oceanospirillales</taxon>
        <taxon>Oceanospirillaceae</taxon>
        <taxon>Marinomonas</taxon>
    </lineage>
</organism>
<evidence type="ECO:0000256" key="1">
    <source>
        <dbReference type="SAM" id="Phobius"/>
    </source>
</evidence>
<keyword evidence="1" id="KW-0472">Membrane</keyword>
<evidence type="ECO:0000313" key="3">
    <source>
        <dbReference type="Proteomes" id="UP000254326"/>
    </source>
</evidence>
<accession>A0A370U8J1</accession>
<evidence type="ECO:0008006" key="4">
    <source>
        <dbReference type="Google" id="ProtNLM"/>
    </source>
</evidence>
<comment type="caution">
    <text evidence="2">The sequence shown here is derived from an EMBL/GenBank/DDBJ whole genome shotgun (WGS) entry which is preliminary data.</text>
</comment>
<keyword evidence="1" id="KW-1133">Transmembrane helix</keyword>
<sequence>MSLSIELLVFMTRVLVNGTAAKEGGALTILNSYIESKSADSQDFFYIFSPICPDVMPVNSKWIRFRTGGFFTLFFSLFLSGLFAVFLRCDKVVSFSNINTMLTFFYVKRVTYFHNMLILESNSIKYRFLRFCLRFFFQYNSKFIFQSYYVKDKFSTVLGLPRFSSVCWPGIKSYKNVRQDTYEIRGGDFYSLVLPITDTSNDNKNFDYALQLLSLDSDSKLRFSVTSSPESGALSSCDCLSFVGSVPHDAFLDSLKRYDGVLILSKTESLCLPIFEALNQQVPVFVLEQDYIKGLYQLFGDIKGLYVFSDFRSLIESLEQAALDTDDYYDSRYVTSDWDF</sequence>
<keyword evidence="1" id="KW-0812">Transmembrane</keyword>
<dbReference type="EMBL" id="QKRA01000004">
    <property type="protein sequence ID" value="RDL44048.1"/>
    <property type="molecule type" value="Genomic_DNA"/>
</dbReference>